<dbReference type="Proteomes" id="UP001164746">
    <property type="component" value="Chromosome 5"/>
</dbReference>
<evidence type="ECO:0000313" key="3">
    <source>
        <dbReference type="EMBL" id="WAR05492.1"/>
    </source>
</evidence>
<evidence type="ECO:0000313" key="4">
    <source>
        <dbReference type="Proteomes" id="UP001164746"/>
    </source>
</evidence>
<feature type="transmembrane region" description="Helical" evidence="2">
    <location>
        <begin position="45"/>
        <end position="67"/>
    </location>
</feature>
<keyword evidence="4" id="KW-1185">Reference proteome</keyword>
<protein>
    <recommendedName>
        <fullName evidence="5">Vesicular, overexpressed in cancer, prosurvival protein 1</fullName>
    </recommendedName>
</protein>
<proteinExistence type="predicted"/>
<organism evidence="3 4">
    <name type="scientific">Mya arenaria</name>
    <name type="common">Soft-shell clam</name>
    <dbReference type="NCBI Taxonomy" id="6604"/>
    <lineage>
        <taxon>Eukaryota</taxon>
        <taxon>Metazoa</taxon>
        <taxon>Spiralia</taxon>
        <taxon>Lophotrochozoa</taxon>
        <taxon>Mollusca</taxon>
        <taxon>Bivalvia</taxon>
        <taxon>Autobranchia</taxon>
        <taxon>Heteroconchia</taxon>
        <taxon>Euheterodonta</taxon>
        <taxon>Imparidentia</taxon>
        <taxon>Neoheterodontei</taxon>
        <taxon>Myida</taxon>
        <taxon>Myoidea</taxon>
        <taxon>Myidae</taxon>
        <taxon>Mya</taxon>
    </lineage>
</organism>
<evidence type="ECO:0000256" key="1">
    <source>
        <dbReference type="SAM" id="MobiDB-lite"/>
    </source>
</evidence>
<accession>A0ABY7E959</accession>
<evidence type="ECO:0008006" key="5">
    <source>
        <dbReference type="Google" id="ProtNLM"/>
    </source>
</evidence>
<gene>
    <name evidence="3" type="ORF">MAR_020861</name>
</gene>
<keyword evidence="2" id="KW-1133">Transmembrane helix</keyword>
<dbReference type="EMBL" id="CP111016">
    <property type="protein sequence ID" value="WAR05492.1"/>
    <property type="molecule type" value="Genomic_DNA"/>
</dbReference>
<reference evidence="3" key="1">
    <citation type="submission" date="2022-11" db="EMBL/GenBank/DDBJ databases">
        <title>Centuries of genome instability and evolution in soft-shell clam transmissible cancer (bioRxiv).</title>
        <authorList>
            <person name="Hart S.F.M."/>
            <person name="Yonemitsu M.A."/>
            <person name="Giersch R.M."/>
            <person name="Beal B.F."/>
            <person name="Arriagada G."/>
            <person name="Davis B.W."/>
            <person name="Ostrander E.A."/>
            <person name="Goff S.P."/>
            <person name="Metzger M.J."/>
        </authorList>
    </citation>
    <scope>NUCLEOTIDE SEQUENCE</scope>
    <source>
        <strain evidence="3">MELC-2E11</strain>
        <tissue evidence="3">Siphon/mantle</tissue>
    </source>
</reference>
<evidence type="ECO:0000256" key="2">
    <source>
        <dbReference type="SAM" id="Phobius"/>
    </source>
</evidence>
<keyword evidence="2" id="KW-0472">Membrane</keyword>
<keyword evidence="2" id="KW-0812">Transmembrane</keyword>
<feature type="compositionally biased region" description="Polar residues" evidence="1">
    <location>
        <begin position="130"/>
        <end position="147"/>
    </location>
</feature>
<sequence>MTSCDYRSTFYITETLTCEFGCCEHGCCSDEQMKEQLKNNLSKGEIAACVLAPFTFVVVLYFVVFLCRRWNMNRQAAILRNLIEASNRRPHLDLNVTGVNIQPSAPASPPPLYTQEPEVPSPPPAYTQVAMDNQYTQSEPTLDTNGPHNFRGARFADPNRYRRLSEDM</sequence>
<feature type="region of interest" description="Disordered" evidence="1">
    <location>
        <begin position="100"/>
        <end position="157"/>
    </location>
</feature>
<name>A0ABY7E959_MYAAR</name>